<name>A0A124FYU8_9BACT</name>
<gene>
    <name evidence="5" type="ORF">XD94_0079</name>
</gene>
<dbReference type="GO" id="GO:0004386">
    <property type="term" value="F:helicase activity"/>
    <property type="evidence" value="ECO:0007669"/>
    <property type="project" value="UniProtKB-KW"/>
</dbReference>
<dbReference type="PANTHER" id="PTHR47962">
    <property type="entry name" value="ATP-DEPENDENT HELICASE LHR-RELATED-RELATED"/>
    <property type="match status" value="1"/>
</dbReference>
<dbReference type="InterPro" id="IPR001650">
    <property type="entry name" value="Helicase_C-like"/>
</dbReference>
<evidence type="ECO:0000313" key="6">
    <source>
        <dbReference type="Proteomes" id="UP000054092"/>
    </source>
</evidence>
<dbReference type="SUPFAM" id="SSF52540">
    <property type="entry name" value="P-loop containing nucleoside triphosphate hydrolases"/>
    <property type="match status" value="1"/>
</dbReference>
<keyword evidence="5" id="KW-0378">Hydrolase</keyword>
<evidence type="ECO:0000313" key="5">
    <source>
        <dbReference type="EMBL" id="KUK82282.1"/>
    </source>
</evidence>
<dbReference type="Proteomes" id="UP000054092">
    <property type="component" value="Unassembled WGS sequence"/>
</dbReference>
<dbReference type="Pfam" id="PF00271">
    <property type="entry name" value="Helicase_C"/>
    <property type="match status" value="1"/>
</dbReference>
<keyword evidence="2" id="KW-0067">ATP-binding</keyword>
<dbReference type="InterPro" id="IPR014001">
    <property type="entry name" value="Helicase_ATP-bd"/>
</dbReference>
<dbReference type="AlphaFoldDB" id="A0A124FYU8"/>
<reference evidence="6" key="1">
    <citation type="journal article" date="2015" name="MBio">
        <title>Genome-Resolved Metagenomic Analysis Reveals Roles for Candidate Phyla and Other Microbial Community Members in Biogeochemical Transformations in Oil Reservoirs.</title>
        <authorList>
            <person name="Hu P."/>
            <person name="Tom L."/>
            <person name="Singh A."/>
            <person name="Thomas B.C."/>
            <person name="Baker B.J."/>
            <person name="Piceno Y.M."/>
            <person name="Andersen G.L."/>
            <person name="Banfield J.F."/>
        </authorList>
    </citation>
    <scope>NUCLEOTIDE SEQUENCE [LARGE SCALE GENOMIC DNA]</scope>
</reference>
<dbReference type="SMART" id="SM00490">
    <property type="entry name" value="HELICc"/>
    <property type="match status" value="1"/>
</dbReference>
<evidence type="ECO:0000259" key="4">
    <source>
        <dbReference type="PROSITE" id="PS51194"/>
    </source>
</evidence>
<dbReference type="PROSITE" id="PS51194">
    <property type="entry name" value="HELICASE_CTER"/>
    <property type="match status" value="1"/>
</dbReference>
<dbReference type="PROSITE" id="PS51192">
    <property type="entry name" value="HELICASE_ATP_BIND_1"/>
    <property type="match status" value="1"/>
</dbReference>
<dbReference type="InterPro" id="IPR027417">
    <property type="entry name" value="P-loop_NTPase"/>
</dbReference>
<feature type="domain" description="Helicase C-terminal" evidence="4">
    <location>
        <begin position="232"/>
        <end position="378"/>
    </location>
</feature>
<dbReference type="PATRIC" id="fig|1184387.3.peg.281"/>
<dbReference type="Gene3D" id="3.40.50.300">
    <property type="entry name" value="P-loop containing nucleotide triphosphate hydrolases"/>
    <property type="match status" value="2"/>
</dbReference>
<dbReference type="Pfam" id="PF00270">
    <property type="entry name" value="DEAD"/>
    <property type="match status" value="1"/>
</dbReference>
<keyword evidence="5" id="KW-0347">Helicase</keyword>
<dbReference type="GO" id="GO:0016887">
    <property type="term" value="F:ATP hydrolysis activity"/>
    <property type="evidence" value="ECO:0007669"/>
    <property type="project" value="TreeGrafter"/>
</dbReference>
<feature type="domain" description="Helicase ATP-binding" evidence="3">
    <location>
        <begin position="32"/>
        <end position="206"/>
    </location>
</feature>
<accession>A0A124FYU8</accession>
<dbReference type="InterPro" id="IPR011545">
    <property type="entry name" value="DEAD/DEAH_box_helicase_dom"/>
</dbReference>
<organism evidence="5 6">
    <name type="scientific">Mesotoga prima</name>
    <dbReference type="NCBI Taxonomy" id="1184387"/>
    <lineage>
        <taxon>Bacteria</taxon>
        <taxon>Thermotogati</taxon>
        <taxon>Thermotogota</taxon>
        <taxon>Thermotogae</taxon>
        <taxon>Kosmotogales</taxon>
        <taxon>Kosmotogaceae</taxon>
        <taxon>Mesotoga</taxon>
    </lineage>
</organism>
<evidence type="ECO:0000256" key="2">
    <source>
        <dbReference type="ARBA" id="ARBA00022840"/>
    </source>
</evidence>
<dbReference type="InterPro" id="IPR052511">
    <property type="entry name" value="ATP-dep_Helicase"/>
</dbReference>
<protein>
    <submittedName>
        <fullName evidence="5">Lhr-like helicase</fullName>
    </submittedName>
</protein>
<dbReference type="EMBL" id="LGGP01000006">
    <property type="protein sequence ID" value="KUK82282.1"/>
    <property type="molecule type" value="Genomic_DNA"/>
</dbReference>
<keyword evidence="1" id="KW-0547">Nucleotide-binding</keyword>
<comment type="caution">
    <text evidence="5">The sequence shown here is derived from an EMBL/GenBank/DDBJ whole genome shotgun (WGS) entry which is preliminary data.</text>
</comment>
<sequence length="703" mass="78133">MVVDPRLNQRLIDLFSYRYRWQSLREIQNRTIPPILDGKNLLLIAGTASGKTEAVMIPVVNRLLEISGGLKCIYLAPLKSLINDVSSRLELMLRPFGLTVGKWHGDLTQSEKLTVAKEASVLVTTPESVEGIFLSDNRELLSCLEFIIIDEVHAFIDSPRGAQLASLMERIKILSGIDQQRIAMSATVGNPELLLEWLNGSSDRESELVVDEKRNKKTIEVLTEKEISPAKYLEKLLTETNDKVLVFSYSRSKAEEFAAQARSIDIDTPVHHSSVSKSLRVEIEEEFKKDRKLRAIVATSTLEMGIDIGDIDRVIFLEIPPSTASFLQRAGRAGRKGNKSSVSVFIEDPQSLYNLLGISQMLAVGSVEPLKPSDYHLPLLGHQLIGLTLNRGSLYHDDLSILKRAFPFRKVETEDFNILLKHLIDEAFLAKTGKSVTQGASTAEIVGSGKEKMDFVVLFPGGFEYSVIFNGHEIGKIHPAVLSSSSDDEMSFLLGGRSYLVKEVNSNRKTVHVVKGSSGKPPSWFGGSSLMTKEFARAIRSSLLEMRIPDGMLLSPGASQILLDFVDNHRASPNLISLRESNKRVIIETFAGDLSNIFLSLCIKAVSGLKSVSANWHSVVIKRGVDIDELHEMLLAISRLEVREVSGILSTFLLANPSELKRQYELFGEKLERYVPKELLVKYVIHRLFDSLLLSELAGAVIE</sequence>
<dbReference type="SMART" id="SM00487">
    <property type="entry name" value="DEXDc"/>
    <property type="match status" value="1"/>
</dbReference>
<evidence type="ECO:0000256" key="1">
    <source>
        <dbReference type="ARBA" id="ARBA00022741"/>
    </source>
</evidence>
<dbReference type="GO" id="GO:0005524">
    <property type="term" value="F:ATP binding"/>
    <property type="evidence" value="ECO:0007669"/>
    <property type="project" value="UniProtKB-KW"/>
</dbReference>
<proteinExistence type="predicted"/>
<evidence type="ECO:0000259" key="3">
    <source>
        <dbReference type="PROSITE" id="PS51192"/>
    </source>
</evidence>
<dbReference type="PANTHER" id="PTHR47962:SF5">
    <property type="entry name" value="ATP-DEPENDENT HELICASE LHR-RELATED"/>
    <property type="match status" value="1"/>
</dbReference>
<dbReference type="GO" id="GO:0003677">
    <property type="term" value="F:DNA binding"/>
    <property type="evidence" value="ECO:0007669"/>
    <property type="project" value="TreeGrafter"/>
</dbReference>